<dbReference type="Proteomes" id="UP000029533">
    <property type="component" value="Unassembled WGS sequence"/>
</dbReference>
<proteinExistence type="predicted"/>
<evidence type="ECO:0000313" key="3">
    <source>
        <dbReference type="Proteomes" id="UP000029533"/>
    </source>
</evidence>
<evidence type="ECO:0008006" key="4">
    <source>
        <dbReference type="Google" id="ProtNLM"/>
    </source>
</evidence>
<feature type="transmembrane region" description="Helical" evidence="1">
    <location>
        <begin position="7"/>
        <end position="27"/>
    </location>
</feature>
<evidence type="ECO:0000256" key="1">
    <source>
        <dbReference type="SAM" id="Phobius"/>
    </source>
</evidence>
<feature type="transmembrane region" description="Helical" evidence="1">
    <location>
        <begin position="47"/>
        <end position="65"/>
    </location>
</feature>
<accession>A0AAW3FJ56</accession>
<keyword evidence="1" id="KW-0472">Membrane</keyword>
<dbReference type="AlphaFoldDB" id="A0AAW3FJ56"/>
<comment type="caution">
    <text evidence="2">The sequence shown here is derived from an EMBL/GenBank/DDBJ whole genome shotgun (WGS) entry which is preliminary data.</text>
</comment>
<keyword evidence="1" id="KW-0812">Transmembrane</keyword>
<gene>
    <name evidence="2" type="ORF">HMPREF2132_01015</name>
</gene>
<dbReference type="EMBL" id="JRNJ01000019">
    <property type="protein sequence ID" value="KGF30198.1"/>
    <property type="molecule type" value="Genomic_DNA"/>
</dbReference>
<evidence type="ECO:0000313" key="2">
    <source>
        <dbReference type="EMBL" id="KGF30198.1"/>
    </source>
</evidence>
<name>A0AAW3FJ56_9BACT</name>
<reference evidence="2 3" key="1">
    <citation type="submission" date="2014-07" db="EMBL/GenBank/DDBJ databases">
        <authorList>
            <person name="McCorrison J."/>
            <person name="Sanka R."/>
            <person name="Torralba M."/>
            <person name="Gillis M."/>
            <person name="Haft D.H."/>
            <person name="Methe B."/>
            <person name="Sutton G."/>
            <person name="Nelson K.E."/>
        </authorList>
    </citation>
    <scope>NUCLEOTIDE SEQUENCE [LARGE SCALE GENOMIC DNA]</scope>
    <source>
        <strain evidence="2 3">DNF00424</strain>
    </source>
</reference>
<keyword evidence="1" id="KW-1133">Transmembrane helix</keyword>
<dbReference type="RefSeq" id="WP_036868160.1">
    <property type="nucleotide sequence ID" value="NZ_JRNJ01000019.1"/>
</dbReference>
<dbReference type="PROSITE" id="PS51257">
    <property type="entry name" value="PROKAR_LIPOPROTEIN"/>
    <property type="match status" value="1"/>
</dbReference>
<sequence>MKIILETFLIASALFLYGCIAYVVFFFAKNIYLAIKNKKDLELKPFILRMAVGAMLGGLFVYGVCNQLRISTIIGLLRDISTQF</sequence>
<protein>
    <recommendedName>
        <fullName evidence="4">DUF1146 domain-containing protein</fullName>
    </recommendedName>
</protein>
<organism evidence="2 3">
    <name type="scientific">Prevotella histicola JCM 15637 = DNF00424</name>
    <dbReference type="NCBI Taxonomy" id="1236504"/>
    <lineage>
        <taxon>Bacteria</taxon>
        <taxon>Pseudomonadati</taxon>
        <taxon>Bacteroidota</taxon>
        <taxon>Bacteroidia</taxon>
        <taxon>Bacteroidales</taxon>
        <taxon>Prevotellaceae</taxon>
        <taxon>Prevotella</taxon>
    </lineage>
</organism>